<dbReference type="Pfam" id="PF03352">
    <property type="entry name" value="Adenine_glyco"/>
    <property type="match status" value="1"/>
</dbReference>
<keyword evidence="2" id="KW-1185">Reference proteome</keyword>
<dbReference type="RefSeq" id="WP_284825955.1">
    <property type="nucleotide sequence ID" value="NZ_CP126969.1"/>
</dbReference>
<dbReference type="InterPro" id="IPR005019">
    <property type="entry name" value="Adenine_glyco"/>
</dbReference>
<sequence>MKPHNPDLVIGDDGLARPIWAVNDPQLRNYYDTEWGLPVCDEQGVFERLCLEGFQAGLSWRLILQKRDNFRAAYYNFDPDLVAQMEGIEHLLNDERLIRNRLKLQAVLKNAQATIAMREHGGLAEFIWSFQPDETPLPEVMADVPTSSPESIAMAKELKKRGFSFVGSTICFALMEAIGIVDTHLVGSWRRGSSGVWPC</sequence>
<accession>A0ABY8VG16</accession>
<dbReference type="GO" id="GO:0008725">
    <property type="term" value="F:DNA-3-methyladenine glycosylase activity"/>
    <property type="evidence" value="ECO:0007669"/>
    <property type="project" value="UniProtKB-EC"/>
</dbReference>
<protein>
    <submittedName>
        <fullName evidence="1">DNA-3-methyladenine glycosylase I</fullName>
        <ecNumber evidence="1">3.2.2.20</ecNumber>
    </submittedName>
</protein>
<dbReference type="Proteomes" id="UP001225598">
    <property type="component" value="Chromosome"/>
</dbReference>
<proteinExistence type="predicted"/>
<evidence type="ECO:0000313" key="1">
    <source>
        <dbReference type="EMBL" id="WIM68429.1"/>
    </source>
</evidence>
<dbReference type="SUPFAM" id="SSF48150">
    <property type="entry name" value="DNA-glycosylase"/>
    <property type="match status" value="1"/>
</dbReference>
<name>A0ABY8VG16_9CORY</name>
<dbReference type="PANTHER" id="PTHR30037:SF4">
    <property type="entry name" value="DNA-3-METHYLADENINE GLYCOSYLASE I"/>
    <property type="match status" value="1"/>
</dbReference>
<dbReference type="PANTHER" id="PTHR30037">
    <property type="entry name" value="DNA-3-METHYLADENINE GLYCOSYLASE 1"/>
    <property type="match status" value="1"/>
</dbReference>
<dbReference type="EC" id="3.2.2.20" evidence="1"/>
<gene>
    <name evidence="1" type="ORF">QP027_03255</name>
</gene>
<dbReference type="EMBL" id="CP126969">
    <property type="protein sequence ID" value="WIM68429.1"/>
    <property type="molecule type" value="Genomic_DNA"/>
</dbReference>
<keyword evidence="1" id="KW-0378">Hydrolase</keyword>
<keyword evidence="1" id="KW-0326">Glycosidase</keyword>
<dbReference type="InterPro" id="IPR052891">
    <property type="entry name" value="DNA-3mA_glycosylase"/>
</dbReference>
<dbReference type="Gene3D" id="1.10.340.30">
    <property type="entry name" value="Hypothetical protein, domain 2"/>
    <property type="match status" value="1"/>
</dbReference>
<evidence type="ECO:0000313" key="2">
    <source>
        <dbReference type="Proteomes" id="UP001225598"/>
    </source>
</evidence>
<dbReference type="InterPro" id="IPR011257">
    <property type="entry name" value="DNA_glycosylase"/>
</dbReference>
<organism evidence="1 2">
    <name type="scientific">Corynebacterium breve</name>
    <dbReference type="NCBI Taxonomy" id="3049799"/>
    <lineage>
        <taxon>Bacteria</taxon>
        <taxon>Bacillati</taxon>
        <taxon>Actinomycetota</taxon>
        <taxon>Actinomycetes</taxon>
        <taxon>Mycobacteriales</taxon>
        <taxon>Corynebacteriaceae</taxon>
        <taxon>Corynebacterium</taxon>
    </lineage>
</organism>
<reference evidence="1 2" key="1">
    <citation type="submission" date="2023-05" db="EMBL/GenBank/DDBJ databases">
        <title>Corynebacterium suedekumii sp. nov. and Corynebacterium breve sp. nov. isolated from raw cow's milk.</title>
        <authorList>
            <person name="Baer M.K."/>
            <person name="Mehl L."/>
            <person name="Hellmuth R."/>
            <person name="Marke G."/>
            <person name="Lipski A."/>
        </authorList>
    </citation>
    <scope>NUCLEOTIDE SEQUENCE [LARGE SCALE GENOMIC DNA]</scope>
    <source>
        <strain evidence="1 2">R4</strain>
    </source>
</reference>